<sequence>MVRILGAQRKWVRQEDVGYVVLHCMRIRENEASYRVYKWMTQQRWYKFDFPLVTKLADYLGKDRKIAKCRELFDDIINQGRVPSESTFHILIVAYLSAPVDGCLEEACSIYNKMIQLGGYKPRLSLHNSLFRALVSKTGGSSKHNLRQAEFVYH</sequence>
<dbReference type="Gene3D" id="1.25.40.10">
    <property type="entry name" value="Tetratricopeptide repeat domain"/>
    <property type="match status" value="1"/>
</dbReference>
<evidence type="ECO:0008006" key="3">
    <source>
        <dbReference type="Google" id="ProtNLM"/>
    </source>
</evidence>
<accession>A0A5P1DZU1</accession>
<protein>
    <recommendedName>
        <fullName evidence="3">Pentacotripeptide-repeat region of PRORP domain-containing protein</fullName>
    </recommendedName>
</protein>
<dbReference type="PANTHER" id="PTHR47539:SF1">
    <property type="entry name" value="PENTATRICOPEPTIDE REPEAT-CONTAINING PROTEIN OTP51, CHLOROPLASTIC"/>
    <property type="match status" value="1"/>
</dbReference>
<dbReference type="GO" id="GO:0045292">
    <property type="term" value="P:mRNA cis splicing, via spliceosome"/>
    <property type="evidence" value="ECO:0007669"/>
    <property type="project" value="TreeGrafter"/>
</dbReference>
<dbReference type="InterPro" id="IPR011990">
    <property type="entry name" value="TPR-like_helical_dom_sf"/>
</dbReference>
<dbReference type="GO" id="GO:0000373">
    <property type="term" value="P:Group II intron splicing"/>
    <property type="evidence" value="ECO:0007669"/>
    <property type="project" value="TreeGrafter"/>
</dbReference>
<dbReference type="PANTHER" id="PTHR47539">
    <property type="entry name" value="PENTATRICOPEPTIDE REPEAT-CONTAINING PROTEIN OTP51, CHLOROPLASTIC"/>
    <property type="match status" value="1"/>
</dbReference>
<evidence type="ECO:0000313" key="1">
    <source>
        <dbReference type="EMBL" id="ONK55738.1"/>
    </source>
</evidence>
<organism evidence="1 2">
    <name type="scientific">Asparagus officinalis</name>
    <name type="common">Garden asparagus</name>
    <dbReference type="NCBI Taxonomy" id="4686"/>
    <lineage>
        <taxon>Eukaryota</taxon>
        <taxon>Viridiplantae</taxon>
        <taxon>Streptophyta</taxon>
        <taxon>Embryophyta</taxon>
        <taxon>Tracheophyta</taxon>
        <taxon>Spermatophyta</taxon>
        <taxon>Magnoliopsida</taxon>
        <taxon>Liliopsida</taxon>
        <taxon>Asparagales</taxon>
        <taxon>Asparagaceae</taxon>
        <taxon>Asparagoideae</taxon>
        <taxon>Asparagus</taxon>
    </lineage>
</organism>
<gene>
    <name evidence="1" type="ORF">A4U43_C10F490</name>
</gene>
<dbReference type="GO" id="GO:0048564">
    <property type="term" value="P:photosystem I assembly"/>
    <property type="evidence" value="ECO:0007669"/>
    <property type="project" value="TreeGrafter"/>
</dbReference>
<proteinExistence type="predicted"/>
<dbReference type="EMBL" id="CM007390">
    <property type="protein sequence ID" value="ONK55738.1"/>
    <property type="molecule type" value="Genomic_DNA"/>
</dbReference>
<keyword evidence="2" id="KW-1185">Reference proteome</keyword>
<dbReference type="Gramene" id="ONK55738">
    <property type="protein sequence ID" value="ONK55738"/>
    <property type="gene ID" value="A4U43_C10F490"/>
</dbReference>
<dbReference type="AlphaFoldDB" id="A0A5P1DZU1"/>
<dbReference type="Proteomes" id="UP000243459">
    <property type="component" value="Chromosome 10"/>
</dbReference>
<evidence type="ECO:0000313" key="2">
    <source>
        <dbReference type="Proteomes" id="UP000243459"/>
    </source>
</evidence>
<dbReference type="InterPro" id="IPR052500">
    <property type="entry name" value="Chloro/Mito_RNA_Process"/>
</dbReference>
<name>A0A5P1DZU1_ASPOF</name>
<dbReference type="OMA" id="VMHCLRI"/>
<reference evidence="2" key="1">
    <citation type="journal article" date="2017" name="Nat. Commun.">
        <title>The asparagus genome sheds light on the origin and evolution of a young Y chromosome.</title>
        <authorList>
            <person name="Harkess A."/>
            <person name="Zhou J."/>
            <person name="Xu C."/>
            <person name="Bowers J.E."/>
            <person name="Van der Hulst R."/>
            <person name="Ayyampalayam S."/>
            <person name="Mercati F."/>
            <person name="Riccardi P."/>
            <person name="McKain M.R."/>
            <person name="Kakrana A."/>
            <person name="Tang H."/>
            <person name="Ray J."/>
            <person name="Groenendijk J."/>
            <person name="Arikit S."/>
            <person name="Mathioni S.M."/>
            <person name="Nakano M."/>
            <person name="Shan H."/>
            <person name="Telgmann-Rauber A."/>
            <person name="Kanno A."/>
            <person name="Yue Z."/>
            <person name="Chen H."/>
            <person name="Li W."/>
            <person name="Chen Y."/>
            <person name="Xu X."/>
            <person name="Zhang Y."/>
            <person name="Luo S."/>
            <person name="Chen H."/>
            <person name="Gao J."/>
            <person name="Mao Z."/>
            <person name="Pires J.C."/>
            <person name="Luo M."/>
            <person name="Kudrna D."/>
            <person name="Wing R.A."/>
            <person name="Meyers B.C."/>
            <person name="Yi K."/>
            <person name="Kong H."/>
            <person name="Lavrijsen P."/>
            <person name="Sunseri F."/>
            <person name="Falavigna A."/>
            <person name="Ye Y."/>
            <person name="Leebens-Mack J.H."/>
            <person name="Chen G."/>
        </authorList>
    </citation>
    <scope>NUCLEOTIDE SEQUENCE [LARGE SCALE GENOMIC DNA]</scope>
    <source>
        <strain evidence="2">cv. DH0086</strain>
    </source>
</reference>